<evidence type="ECO:0000259" key="4">
    <source>
        <dbReference type="PROSITE" id="PS01124"/>
    </source>
</evidence>
<gene>
    <name evidence="5" type="ORF">GCM10022204_42630</name>
</gene>
<proteinExistence type="predicted"/>
<name>A0ABP7EEJ6_9ACTN</name>
<organism evidence="5 6">
    <name type="scientific">Microlunatus aurantiacus</name>
    <dbReference type="NCBI Taxonomy" id="446786"/>
    <lineage>
        <taxon>Bacteria</taxon>
        <taxon>Bacillati</taxon>
        <taxon>Actinomycetota</taxon>
        <taxon>Actinomycetes</taxon>
        <taxon>Propionibacteriales</taxon>
        <taxon>Propionibacteriaceae</taxon>
        <taxon>Microlunatus</taxon>
    </lineage>
</organism>
<sequence>MDRLRRRQVFGPDGYPVAAAVIALDGPVATHTHDFLELAVLLEGRVTYATPDGDRPLEAGAVMAVRPGDWHGYADQHDPAVIANLYLGPELLHGELRWLLEVGDLGRFLLRGGVAVDGLDDPGRHRVRERVDELSRVRAQPSRASAVLAVGLTCAVLGELGEIRLDEDHRPALSPIVRSVLLLIGRRPAHPWTMAELATEVGASVSHLHREFRGQLGLTPMAWLARNRAELAASLLLQTDRPVGWVGAQVGWPDPNYFSRCFRRAYGISPSTYRRWNTISPAAPGALTPPFTH</sequence>
<dbReference type="InterPro" id="IPR003313">
    <property type="entry name" value="AraC-bd"/>
</dbReference>
<dbReference type="SMART" id="SM00342">
    <property type="entry name" value="HTH_ARAC"/>
    <property type="match status" value="1"/>
</dbReference>
<dbReference type="InterPro" id="IPR018060">
    <property type="entry name" value="HTH_AraC"/>
</dbReference>
<evidence type="ECO:0000256" key="2">
    <source>
        <dbReference type="ARBA" id="ARBA00023125"/>
    </source>
</evidence>
<dbReference type="PROSITE" id="PS01124">
    <property type="entry name" value="HTH_ARAC_FAMILY_2"/>
    <property type="match status" value="1"/>
</dbReference>
<dbReference type="EMBL" id="BAAAYX010000026">
    <property type="protein sequence ID" value="GAA3718154.1"/>
    <property type="molecule type" value="Genomic_DNA"/>
</dbReference>
<dbReference type="InterPro" id="IPR009057">
    <property type="entry name" value="Homeodomain-like_sf"/>
</dbReference>
<dbReference type="Gene3D" id="2.60.120.10">
    <property type="entry name" value="Jelly Rolls"/>
    <property type="match status" value="1"/>
</dbReference>
<evidence type="ECO:0000313" key="6">
    <source>
        <dbReference type="Proteomes" id="UP001500051"/>
    </source>
</evidence>
<comment type="caution">
    <text evidence="5">The sequence shown here is derived from an EMBL/GenBank/DDBJ whole genome shotgun (WGS) entry which is preliminary data.</text>
</comment>
<dbReference type="InterPro" id="IPR037923">
    <property type="entry name" value="HTH-like"/>
</dbReference>
<evidence type="ECO:0000313" key="5">
    <source>
        <dbReference type="EMBL" id="GAA3718154.1"/>
    </source>
</evidence>
<dbReference type="PANTHER" id="PTHR46796">
    <property type="entry name" value="HTH-TYPE TRANSCRIPTIONAL ACTIVATOR RHAS-RELATED"/>
    <property type="match status" value="1"/>
</dbReference>
<dbReference type="SUPFAM" id="SSF51215">
    <property type="entry name" value="Regulatory protein AraC"/>
    <property type="match status" value="1"/>
</dbReference>
<dbReference type="RefSeq" id="WP_344814485.1">
    <property type="nucleotide sequence ID" value="NZ_BAAAYX010000026.1"/>
</dbReference>
<dbReference type="Pfam" id="PF12833">
    <property type="entry name" value="HTH_18"/>
    <property type="match status" value="1"/>
</dbReference>
<protein>
    <recommendedName>
        <fullName evidence="4">HTH araC/xylS-type domain-containing protein</fullName>
    </recommendedName>
</protein>
<accession>A0ABP7EEJ6</accession>
<dbReference type="Pfam" id="PF02311">
    <property type="entry name" value="AraC_binding"/>
    <property type="match status" value="1"/>
</dbReference>
<dbReference type="InterPro" id="IPR014710">
    <property type="entry name" value="RmlC-like_jellyroll"/>
</dbReference>
<dbReference type="Gene3D" id="1.10.10.60">
    <property type="entry name" value="Homeodomain-like"/>
    <property type="match status" value="2"/>
</dbReference>
<keyword evidence="1" id="KW-0805">Transcription regulation</keyword>
<evidence type="ECO:0000256" key="3">
    <source>
        <dbReference type="ARBA" id="ARBA00023163"/>
    </source>
</evidence>
<feature type="domain" description="HTH araC/xylS-type" evidence="4">
    <location>
        <begin position="178"/>
        <end position="276"/>
    </location>
</feature>
<keyword evidence="6" id="KW-1185">Reference proteome</keyword>
<keyword evidence="2" id="KW-0238">DNA-binding</keyword>
<dbReference type="InterPro" id="IPR050204">
    <property type="entry name" value="AraC_XylS_family_regulators"/>
</dbReference>
<keyword evidence="3" id="KW-0804">Transcription</keyword>
<dbReference type="SUPFAM" id="SSF46689">
    <property type="entry name" value="Homeodomain-like"/>
    <property type="match status" value="2"/>
</dbReference>
<dbReference type="Proteomes" id="UP001500051">
    <property type="component" value="Unassembled WGS sequence"/>
</dbReference>
<reference evidence="6" key="1">
    <citation type="journal article" date="2019" name="Int. J. Syst. Evol. Microbiol.">
        <title>The Global Catalogue of Microorganisms (GCM) 10K type strain sequencing project: providing services to taxonomists for standard genome sequencing and annotation.</title>
        <authorList>
            <consortium name="The Broad Institute Genomics Platform"/>
            <consortium name="The Broad Institute Genome Sequencing Center for Infectious Disease"/>
            <person name="Wu L."/>
            <person name="Ma J."/>
        </authorList>
    </citation>
    <scope>NUCLEOTIDE SEQUENCE [LARGE SCALE GENOMIC DNA]</scope>
    <source>
        <strain evidence="6">JCM 16548</strain>
    </source>
</reference>
<evidence type="ECO:0000256" key="1">
    <source>
        <dbReference type="ARBA" id="ARBA00023015"/>
    </source>
</evidence>